<name>A0A9Q1FPG5_SYNKA</name>
<keyword evidence="5" id="KW-1133">Transmembrane helix</keyword>
<protein>
    <recommendedName>
        <fullName evidence="12">Ig-like domain-containing protein</fullName>
    </recommendedName>
</protein>
<organism evidence="13 14">
    <name type="scientific">Synaphobranchus kaupii</name>
    <name type="common">Kaup's arrowtooth eel</name>
    <dbReference type="NCBI Taxonomy" id="118154"/>
    <lineage>
        <taxon>Eukaryota</taxon>
        <taxon>Metazoa</taxon>
        <taxon>Chordata</taxon>
        <taxon>Craniata</taxon>
        <taxon>Vertebrata</taxon>
        <taxon>Euteleostomi</taxon>
        <taxon>Actinopterygii</taxon>
        <taxon>Neopterygii</taxon>
        <taxon>Teleostei</taxon>
        <taxon>Anguilliformes</taxon>
        <taxon>Synaphobranchidae</taxon>
        <taxon>Synaphobranchus</taxon>
    </lineage>
</organism>
<evidence type="ECO:0000256" key="7">
    <source>
        <dbReference type="ARBA" id="ARBA00023157"/>
    </source>
</evidence>
<keyword evidence="9" id="KW-0325">Glycoprotein</keyword>
<dbReference type="GO" id="GO:0071222">
    <property type="term" value="P:cellular response to lipopolysaccharide"/>
    <property type="evidence" value="ECO:0007669"/>
    <property type="project" value="TreeGrafter"/>
</dbReference>
<dbReference type="SUPFAM" id="SSF48726">
    <property type="entry name" value="Immunoglobulin"/>
    <property type="match status" value="2"/>
</dbReference>
<dbReference type="GO" id="GO:0042130">
    <property type="term" value="P:negative regulation of T cell proliferation"/>
    <property type="evidence" value="ECO:0007669"/>
    <property type="project" value="TreeGrafter"/>
</dbReference>
<feature type="chain" id="PRO_5040365900" description="Ig-like domain-containing protein" evidence="11">
    <location>
        <begin position="20"/>
        <end position="259"/>
    </location>
</feature>
<dbReference type="GO" id="GO:0006955">
    <property type="term" value="P:immune response"/>
    <property type="evidence" value="ECO:0007669"/>
    <property type="project" value="TreeGrafter"/>
</dbReference>
<keyword evidence="14" id="KW-1185">Reference proteome</keyword>
<dbReference type="PANTHER" id="PTHR25466">
    <property type="entry name" value="T-LYMPHOCYTE ACTIVATION ANTIGEN"/>
    <property type="match status" value="1"/>
</dbReference>
<keyword evidence="3" id="KW-0812">Transmembrane</keyword>
<evidence type="ECO:0000256" key="1">
    <source>
        <dbReference type="ARBA" id="ARBA00004251"/>
    </source>
</evidence>
<reference evidence="13" key="1">
    <citation type="journal article" date="2023" name="Science">
        <title>Genome structures resolve the early diversification of teleost fishes.</title>
        <authorList>
            <person name="Parey E."/>
            <person name="Louis A."/>
            <person name="Montfort J."/>
            <person name="Bouchez O."/>
            <person name="Roques C."/>
            <person name="Iampietro C."/>
            <person name="Lluch J."/>
            <person name="Castinel A."/>
            <person name="Donnadieu C."/>
            <person name="Desvignes T."/>
            <person name="Floi Bucao C."/>
            <person name="Jouanno E."/>
            <person name="Wen M."/>
            <person name="Mejri S."/>
            <person name="Dirks R."/>
            <person name="Jansen H."/>
            <person name="Henkel C."/>
            <person name="Chen W.J."/>
            <person name="Zahm M."/>
            <person name="Cabau C."/>
            <person name="Klopp C."/>
            <person name="Thompson A.W."/>
            <person name="Robinson-Rechavi M."/>
            <person name="Braasch I."/>
            <person name="Lecointre G."/>
            <person name="Bobe J."/>
            <person name="Postlethwait J.H."/>
            <person name="Berthelot C."/>
            <person name="Roest Crollius H."/>
            <person name="Guiguen Y."/>
        </authorList>
    </citation>
    <scope>NUCLEOTIDE SEQUENCE</scope>
    <source>
        <strain evidence="13">WJC10195</strain>
    </source>
</reference>
<dbReference type="GO" id="GO:0009897">
    <property type="term" value="C:external side of plasma membrane"/>
    <property type="evidence" value="ECO:0007669"/>
    <property type="project" value="TreeGrafter"/>
</dbReference>
<feature type="domain" description="Ig-like" evidence="12">
    <location>
        <begin position="39"/>
        <end position="129"/>
    </location>
</feature>
<feature type="signal peptide" evidence="11">
    <location>
        <begin position="1"/>
        <end position="19"/>
    </location>
</feature>
<dbReference type="SMART" id="SM00409">
    <property type="entry name" value="IG"/>
    <property type="match status" value="2"/>
</dbReference>
<evidence type="ECO:0000256" key="6">
    <source>
        <dbReference type="ARBA" id="ARBA00023136"/>
    </source>
</evidence>
<keyword evidence="2" id="KW-1003">Cell membrane</keyword>
<dbReference type="OrthoDB" id="9942764at2759"/>
<comment type="subcellular location">
    <subcellularLocation>
        <location evidence="1">Cell membrane</location>
        <topology evidence="1">Single-pass type I membrane protein</topology>
    </subcellularLocation>
</comment>
<dbReference type="InterPro" id="IPR007110">
    <property type="entry name" value="Ig-like_dom"/>
</dbReference>
<evidence type="ECO:0000313" key="14">
    <source>
        <dbReference type="Proteomes" id="UP001152622"/>
    </source>
</evidence>
<dbReference type="GO" id="GO:0031295">
    <property type="term" value="P:T cell costimulation"/>
    <property type="evidence" value="ECO:0007669"/>
    <property type="project" value="TreeGrafter"/>
</dbReference>
<dbReference type="InterPro" id="IPR036179">
    <property type="entry name" value="Ig-like_dom_sf"/>
</dbReference>
<dbReference type="AlphaFoldDB" id="A0A9Q1FPG5"/>
<dbReference type="InterPro" id="IPR051713">
    <property type="entry name" value="T-cell_Activation_Regulation"/>
</dbReference>
<dbReference type="Proteomes" id="UP001152622">
    <property type="component" value="Chromosome 4"/>
</dbReference>
<dbReference type="InterPro" id="IPR013162">
    <property type="entry name" value="CD80_C2-set"/>
</dbReference>
<dbReference type="Pfam" id="PF07686">
    <property type="entry name" value="V-set"/>
    <property type="match status" value="1"/>
</dbReference>
<evidence type="ECO:0000259" key="12">
    <source>
        <dbReference type="PROSITE" id="PS50835"/>
    </source>
</evidence>
<evidence type="ECO:0000256" key="9">
    <source>
        <dbReference type="ARBA" id="ARBA00023180"/>
    </source>
</evidence>
<gene>
    <name evidence="13" type="ORF">SKAU_G00123120</name>
</gene>
<dbReference type="PANTHER" id="PTHR25466:SF14">
    <property type="entry name" value="BUTYROPHILIN SUBFAMILY 2 MEMBER A2-LIKE-RELATED"/>
    <property type="match status" value="1"/>
</dbReference>
<accession>A0A9Q1FPG5</accession>
<evidence type="ECO:0000313" key="13">
    <source>
        <dbReference type="EMBL" id="KAJ8363481.1"/>
    </source>
</evidence>
<dbReference type="GO" id="GO:0042102">
    <property type="term" value="P:positive regulation of T cell proliferation"/>
    <property type="evidence" value="ECO:0007669"/>
    <property type="project" value="TreeGrafter"/>
</dbReference>
<feature type="domain" description="Ig-like" evidence="12">
    <location>
        <begin position="139"/>
        <end position="231"/>
    </location>
</feature>
<dbReference type="Gene3D" id="2.60.40.10">
    <property type="entry name" value="Immunoglobulins"/>
    <property type="match status" value="2"/>
</dbReference>
<evidence type="ECO:0000256" key="5">
    <source>
        <dbReference type="ARBA" id="ARBA00022989"/>
    </source>
</evidence>
<evidence type="ECO:0000256" key="11">
    <source>
        <dbReference type="SAM" id="SignalP"/>
    </source>
</evidence>
<evidence type="ECO:0000256" key="4">
    <source>
        <dbReference type="ARBA" id="ARBA00022729"/>
    </source>
</evidence>
<evidence type="ECO:0000256" key="8">
    <source>
        <dbReference type="ARBA" id="ARBA00023170"/>
    </source>
</evidence>
<keyword evidence="4 11" id="KW-0732">Signal</keyword>
<keyword evidence="7" id="KW-1015">Disulfide bond</keyword>
<comment type="caution">
    <text evidence="13">The sequence shown here is derived from an EMBL/GenBank/DDBJ whole genome shotgun (WGS) entry which is preliminary data.</text>
</comment>
<dbReference type="GO" id="GO:0007166">
    <property type="term" value="P:cell surface receptor signaling pathway"/>
    <property type="evidence" value="ECO:0007669"/>
    <property type="project" value="TreeGrafter"/>
</dbReference>
<keyword evidence="8" id="KW-0675">Receptor</keyword>
<evidence type="ECO:0000256" key="10">
    <source>
        <dbReference type="ARBA" id="ARBA00023319"/>
    </source>
</evidence>
<evidence type="ECO:0000256" key="2">
    <source>
        <dbReference type="ARBA" id="ARBA00022475"/>
    </source>
</evidence>
<dbReference type="InterPro" id="IPR003599">
    <property type="entry name" value="Ig_sub"/>
</dbReference>
<evidence type="ECO:0000256" key="3">
    <source>
        <dbReference type="ARBA" id="ARBA00022692"/>
    </source>
</evidence>
<dbReference type="InterPro" id="IPR013106">
    <property type="entry name" value="Ig_V-set"/>
</dbReference>
<dbReference type="InterPro" id="IPR013783">
    <property type="entry name" value="Ig-like_fold"/>
</dbReference>
<keyword evidence="6" id="KW-0472">Membrane</keyword>
<proteinExistence type="predicted"/>
<keyword evidence="10" id="KW-0393">Immunoglobulin domain</keyword>
<dbReference type="PROSITE" id="PS50835">
    <property type="entry name" value="IG_LIKE"/>
    <property type="match status" value="2"/>
</dbReference>
<dbReference type="EMBL" id="JAINUF010000004">
    <property type="protein sequence ID" value="KAJ8363481.1"/>
    <property type="molecule type" value="Genomic_DNA"/>
</dbReference>
<dbReference type="Pfam" id="PF08205">
    <property type="entry name" value="C2-set_2"/>
    <property type="match status" value="1"/>
</dbReference>
<sequence length="259" mass="28816">MASFIWFLSVVFYAKLMCAESTDKLVSLDCQGEIHGVYGEDSLLKCSVKSSGDPVKIIMVSWWRTGEDTPLFVVSNGEIVQQKDQRFSLAHPGSSIDVSFLVKNTKRTDEGKYQCQVITDSGEDQSVISLYVIATYSQPDMSSVPEKDIVEDTEITLFCNASGGYPVGMVHWYGVFGTNWTRSAVTTVEKTTDKRVNLSSKYTLRASSSFPTYRCSVLNSKGVEEGKAELHLPFREQSVKATDPEKGALNVIRMQRIQT</sequence>